<protein>
    <submittedName>
        <fullName evidence="1">Adhesion G-coupled receptor L2-like</fullName>
    </submittedName>
</protein>
<dbReference type="Proteomes" id="UP000276133">
    <property type="component" value="Unassembled WGS sequence"/>
</dbReference>
<keyword evidence="2" id="KW-1185">Reference proteome</keyword>
<proteinExistence type="predicted"/>
<organism evidence="1 2">
    <name type="scientific">Brachionus plicatilis</name>
    <name type="common">Marine rotifer</name>
    <name type="synonym">Brachionus muelleri</name>
    <dbReference type="NCBI Taxonomy" id="10195"/>
    <lineage>
        <taxon>Eukaryota</taxon>
        <taxon>Metazoa</taxon>
        <taxon>Spiralia</taxon>
        <taxon>Gnathifera</taxon>
        <taxon>Rotifera</taxon>
        <taxon>Eurotatoria</taxon>
        <taxon>Monogononta</taxon>
        <taxon>Pseudotrocha</taxon>
        <taxon>Ploima</taxon>
        <taxon>Brachionidae</taxon>
        <taxon>Brachionus</taxon>
    </lineage>
</organism>
<sequence>MYQDCKLTYCGTASQWSDFRQGTRGNIKLRWPSNLLWTDLSCFNETYQQLSCNQYCNKKIGPICREQIYKNILWPLSKENEYAKVKCDPKSGQSNFASRFCQHYEKNEYNSDFSYLQAIASWNEPSIENCIQENFFKLKEEVRNFYRRDNFDERKIFRYLEKLYQFFMENIKLDPSNNRSLFDISTVIDTIFYLIDAQSNLMKMLRAGNTFYSKKLFNIRNIPS</sequence>
<dbReference type="AlphaFoldDB" id="A0A3M7S3Q3"/>
<evidence type="ECO:0000313" key="1">
    <source>
        <dbReference type="EMBL" id="RNA30402.1"/>
    </source>
</evidence>
<accession>A0A3M7S3Q3</accession>
<gene>
    <name evidence="1" type="ORF">BpHYR1_041111</name>
</gene>
<reference evidence="1 2" key="1">
    <citation type="journal article" date="2018" name="Sci. Rep.">
        <title>Genomic signatures of local adaptation to the degree of environmental predictability in rotifers.</title>
        <authorList>
            <person name="Franch-Gras L."/>
            <person name="Hahn C."/>
            <person name="Garcia-Roger E.M."/>
            <person name="Carmona M.J."/>
            <person name="Serra M."/>
            <person name="Gomez A."/>
        </authorList>
    </citation>
    <scope>NUCLEOTIDE SEQUENCE [LARGE SCALE GENOMIC DNA]</scope>
    <source>
        <strain evidence="1">HYR1</strain>
    </source>
</reference>
<dbReference type="OrthoDB" id="547680at2759"/>
<name>A0A3M7S3Q3_BRAPC</name>
<dbReference type="EMBL" id="REGN01002089">
    <property type="protein sequence ID" value="RNA30402.1"/>
    <property type="molecule type" value="Genomic_DNA"/>
</dbReference>
<comment type="caution">
    <text evidence="1">The sequence shown here is derived from an EMBL/GenBank/DDBJ whole genome shotgun (WGS) entry which is preliminary data.</text>
</comment>
<evidence type="ECO:0000313" key="2">
    <source>
        <dbReference type="Proteomes" id="UP000276133"/>
    </source>
</evidence>
<keyword evidence="1" id="KW-0675">Receptor</keyword>